<gene>
    <name evidence="1" type="primary">24</name>
    <name evidence="1" type="ORF">SEA_TURKISHDELIGHT_24</name>
</gene>
<evidence type="ECO:0000313" key="2">
    <source>
        <dbReference type="Proteomes" id="UP000595090"/>
    </source>
</evidence>
<accession>A0A7T0M0Z0</accession>
<reference evidence="1 2" key="1">
    <citation type="submission" date="2020-11" db="EMBL/GenBank/DDBJ databases">
        <authorList>
            <person name="Asamoah-Frimpong E.A."/>
            <person name="Attaran A."/>
            <person name="Berhane B."/>
            <person name="Boone B.K."/>
            <person name="Cesta G."/>
            <person name="Chorbajian C."/>
            <person name="Cowan J.T."/>
            <person name="Datu D.V."/>
            <person name="Der L."/>
            <person name="Egbunine A.O."/>
            <person name="Giampietro H."/>
            <person name="Gunnison R.P."/>
            <person name="Joseph M.A."/>
            <person name="Kiewe T."/>
            <person name="Oboh E.C."/>
            <person name="O'Neill K."/>
            <person name="Oxlaj J.A."/>
            <person name="Patel A.K."/>
            <person name="Saqaf K."/>
            <person name="Vuong K."/>
            <person name="Walker C."/>
            <person name="Wikina T."/>
            <person name="Yan T."/>
            <person name="Avazpour P."/>
            <person name="Kim F.M."/>
            <person name="Mason K.J."/>
            <person name="Nguyen D.A."/>
            <person name="Pettit S.M."/>
            <person name="Zhou O.J."/>
            <person name="Brissett D.L."/>
            <person name="Gualtieri C."/>
            <person name="Hufford T.M."/>
            <person name="Ko J.M."/>
            <person name="Novak J.K."/>
            <person name="Smith Z.M."/>
            <person name="Erill I."/>
            <person name="Caruso S.M."/>
            <person name="Garlena R.A."/>
            <person name="Russell D.A."/>
            <person name="Pope W.H."/>
            <person name="Jacobs-Sera D."/>
            <person name="Hatfull G.F."/>
        </authorList>
    </citation>
    <scope>NUCLEOTIDE SEQUENCE [LARGE SCALE GENOMIC DNA]</scope>
</reference>
<protein>
    <submittedName>
        <fullName evidence="1">Uncharacterized protein</fullName>
    </submittedName>
</protein>
<organism evidence="1 2">
    <name type="scientific">Streptomyces phage TurkishDelight</name>
    <dbReference type="NCBI Taxonomy" id="2793708"/>
    <lineage>
        <taxon>Viruses</taxon>
        <taxon>Duplodnaviria</taxon>
        <taxon>Heunggongvirae</taxon>
        <taxon>Uroviricota</taxon>
        <taxon>Caudoviricetes</taxon>
        <taxon>Dolmabahcevirus</taxon>
        <taxon>Dolmabahcevirus turkishdelight</taxon>
    </lineage>
</organism>
<dbReference type="EMBL" id="MW291017">
    <property type="protein sequence ID" value="QPL14053.1"/>
    <property type="molecule type" value="Genomic_DNA"/>
</dbReference>
<name>A0A7T0M0Z0_9CAUD</name>
<dbReference type="GeneID" id="80020310"/>
<evidence type="ECO:0000313" key="1">
    <source>
        <dbReference type="EMBL" id="QPL14053.1"/>
    </source>
</evidence>
<dbReference type="Proteomes" id="UP000595090">
    <property type="component" value="Segment"/>
</dbReference>
<dbReference type="KEGG" id="vg:80020310"/>
<sequence length="199" mass="20511">MPLTSYSVHDMAEAVLGCVCAALDAAAENVPGQPGCPCRTCVVPGAVAWDGCGPEDCAPDGEPGQLTVSVARIYPAGQNFPAEDRTVQGVRGCMLPPLTAAELIVTLLRCAPVQDEDACPPTCEEQTEAARILHVDASTVYSALWCCLPGLGPNPRRPPRFVIGAQRIVGPDGGCVGVEQRVTVALPGCGKCPGEDGTS</sequence>
<keyword evidence="2" id="KW-1185">Reference proteome</keyword>
<proteinExistence type="predicted"/>
<dbReference type="RefSeq" id="YP_010755640.1">
    <property type="nucleotide sequence ID" value="NC_073473.1"/>
</dbReference>